<dbReference type="InterPro" id="IPR018253">
    <property type="entry name" value="DnaJ_domain_CS"/>
</dbReference>
<dbReference type="HOGENOM" id="CLU_025145_3_1_1"/>
<dbReference type="Pfam" id="PF14308">
    <property type="entry name" value="DnaJ-X"/>
    <property type="match status" value="1"/>
</dbReference>
<evidence type="ECO:0000313" key="3">
    <source>
        <dbReference type="EMBL" id="ESK84119.1"/>
    </source>
</evidence>
<protein>
    <recommendedName>
        <fullName evidence="2">J domain-containing protein</fullName>
    </recommendedName>
</protein>
<dbReference type="OrthoDB" id="552049at2759"/>
<reference evidence="3 4" key="1">
    <citation type="journal article" date="2014" name="BMC Genomics">
        <title>Genome and secretome analysis of the hemibiotrophic fungal pathogen, Moniliophthora roreri, which causes frosty pod rot disease of cacao: mechanisms of the biotrophic and necrotrophic phases.</title>
        <authorList>
            <person name="Meinhardt L.W."/>
            <person name="Costa G.G.L."/>
            <person name="Thomazella D.P.T."/>
            <person name="Teixeira P.J.P.L."/>
            <person name="Carazzolle M.F."/>
            <person name="Schuster S.C."/>
            <person name="Carlson J.E."/>
            <person name="Guiltinan M.J."/>
            <person name="Mieczkowski P."/>
            <person name="Farmer A."/>
            <person name="Ramaraj T."/>
            <person name="Crozier J."/>
            <person name="Davis R.E."/>
            <person name="Shao J."/>
            <person name="Melnick R.L."/>
            <person name="Pereira G.A.G."/>
            <person name="Bailey B.A."/>
        </authorList>
    </citation>
    <scope>NUCLEOTIDE SEQUENCE [LARGE SCALE GENOMIC DNA]</scope>
    <source>
        <strain evidence="3 4">MCA 2997</strain>
    </source>
</reference>
<feature type="compositionally biased region" description="Basic and acidic residues" evidence="1">
    <location>
        <begin position="447"/>
        <end position="456"/>
    </location>
</feature>
<evidence type="ECO:0000256" key="1">
    <source>
        <dbReference type="SAM" id="MobiDB-lite"/>
    </source>
</evidence>
<dbReference type="CDD" id="cd06257">
    <property type="entry name" value="DnaJ"/>
    <property type="match status" value="1"/>
</dbReference>
<dbReference type="InterPro" id="IPR036869">
    <property type="entry name" value="J_dom_sf"/>
</dbReference>
<feature type="compositionally biased region" description="Basic and acidic residues" evidence="1">
    <location>
        <begin position="474"/>
        <end position="501"/>
    </location>
</feature>
<dbReference type="PRINTS" id="PR00625">
    <property type="entry name" value="JDOMAIN"/>
</dbReference>
<dbReference type="SMART" id="SM00271">
    <property type="entry name" value="DnaJ"/>
    <property type="match status" value="1"/>
</dbReference>
<dbReference type="EMBL" id="AWSO01001369">
    <property type="protein sequence ID" value="ESK84119.1"/>
    <property type="molecule type" value="Genomic_DNA"/>
</dbReference>
<dbReference type="PANTHER" id="PTHR45006:SF1">
    <property type="entry name" value="DNAJ-LIKE PROTEIN 1"/>
    <property type="match status" value="1"/>
</dbReference>
<dbReference type="InterPro" id="IPR052814">
    <property type="entry name" value="Peroxisomal_DnaJ"/>
</dbReference>
<keyword evidence="4" id="KW-1185">Reference proteome</keyword>
<dbReference type="InterPro" id="IPR026894">
    <property type="entry name" value="DnaJ_X"/>
</dbReference>
<feature type="compositionally biased region" description="Low complexity" evidence="1">
    <location>
        <begin position="137"/>
        <end position="181"/>
    </location>
</feature>
<dbReference type="Pfam" id="PF00226">
    <property type="entry name" value="DnaJ"/>
    <property type="match status" value="1"/>
</dbReference>
<evidence type="ECO:0000259" key="2">
    <source>
        <dbReference type="PROSITE" id="PS50076"/>
    </source>
</evidence>
<sequence>MAPVETEYYDLLGVPVDADDNTLKKAYRKQAMKYHPDKNPSADAEEKFKEISKAYQVLSDPNMRAVYDKNGKSMVDKEGGINIEDAAGFFANVFGGERFVDYIGEISIMKDMTTAATTMMTDEEKAELEKQLNGEGPSTPGVTSSPHPTSTSAPTTPPATTAAPEETTTANAESIATAATTERPEATSHPSNQSSLVAHGEASSTTSPSPSTHSTKDSKEKERERIEREREATRKRKEKLREQERERRKVMEARVAMLTKKMVERLRPFVDAKHPGDKEDPETMAFEAKMKREAEDLKLESFGVELLHTIGNVYMMKATSFLKSRKFLGIPGFFSRLKEKGTLAKDVWGVIGSALSVRDMMLEMEKLQAKGELGEEELRALEMDVTGKIMLASWRGARLEVIQVLREVVDNVLKEPGIPEPVLVNRAKGLLLIGAIFKSTVPDESDEERRELERMVAEAAQPKHKHSAHKAAKAKREEMLRHAKDAEKEKEKVEKPTEAQA</sequence>
<evidence type="ECO:0000313" key="4">
    <source>
        <dbReference type="Proteomes" id="UP000017559"/>
    </source>
</evidence>
<dbReference type="GO" id="GO:0005829">
    <property type="term" value="C:cytosol"/>
    <property type="evidence" value="ECO:0007669"/>
    <property type="project" value="TreeGrafter"/>
</dbReference>
<comment type="caution">
    <text evidence="3">The sequence shown here is derived from an EMBL/GenBank/DDBJ whole genome shotgun (WGS) entry which is preliminary data.</text>
</comment>
<dbReference type="Proteomes" id="UP000017559">
    <property type="component" value="Unassembled WGS sequence"/>
</dbReference>
<feature type="compositionally biased region" description="Basic and acidic residues" evidence="1">
    <location>
        <begin position="214"/>
        <end position="232"/>
    </location>
</feature>
<dbReference type="STRING" id="1381753.V2XXL7"/>
<dbReference type="PROSITE" id="PS00636">
    <property type="entry name" value="DNAJ_1"/>
    <property type="match status" value="1"/>
</dbReference>
<dbReference type="AlphaFoldDB" id="V2XXL7"/>
<dbReference type="SUPFAM" id="SSF46565">
    <property type="entry name" value="Chaperone J-domain"/>
    <property type="match status" value="1"/>
</dbReference>
<gene>
    <name evidence="3" type="ORF">Moror_11431</name>
</gene>
<dbReference type="GO" id="GO:0016558">
    <property type="term" value="P:protein import into peroxisome matrix"/>
    <property type="evidence" value="ECO:0007669"/>
    <property type="project" value="TreeGrafter"/>
</dbReference>
<dbReference type="PANTHER" id="PTHR45006">
    <property type="entry name" value="DNAJ-LIKE PROTEIN 1"/>
    <property type="match status" value="1"/>
</dbReference>
<feature type="compositionally biased region" description="Basic residues" evidence="1">
    <location>
        <begin position="462"/>
        <end position="473"/>
    </location>
</feature>
<feature type="region of interest" description="Disordered" evidence="1">
    <location>
        <begin position="443"/>
        <end position="501"/>
    </location>
</feature>
<dbReference type="KEGG" id="mrr:Moror_11431"/>
<feature type="compositionally biased region" description="Low complexity" evidence="1">
    <location>
        <begin position="203"/>
        <end position="213"/>
    </location>
</feature>
<feature type="region of interest" description="Disordered" evidence="1">
    <location>
        <begin position="123"/>
        <end position="245"/>
    </location>
</feature>
<proteinExistence type="predicted"/>
<dbReference type="Gene3D" id="1.10.287.110">
    <property type="entry name" value="DnaJ domain"/>
    <property type="match status" value="1"/>
</dbReference>
<dbReference type="PROSITE" id="PS50076">
    <property type="entry name" value="DNAJ_2"/>
    <property type="match status" value="1"/>
</dbReference>
<name>V2XXL7_MONRO</name>
<feature type="domain" description="J" evidence="2">
    <location>
        <begin position="7"/>
        <end position="71"/>
    </location>
</feature>
<dbReference type="InterPro" id="IPR001623">
    <property type="entry name" value="DnaJ_domain"/>
</dbReference>
<accession>V2XXL7</accession>
<organism evidence="3 4">
    <name type="scientific">Moniliophthora roreri (strain MCA 2997)</name>
    <name type="common">Cocoa frosty pod rot fungus</name>
    <name type="synonym">Crinipellis roreri</name>
    <dbReference type="NCBI Taxonomy" id="1381753"/>
    <lineage>
        <taxon>Eukaryota</taxon>
        <taxon>Fungi</taxon>
        <taxon>Dikarya</taxon>
        <taxon>Basidiomycota</taxon>
        <taxon>Agaricomycotina</taxon>
        <taxon>Agaricomycetes</taxon>
        <taxon>Agaricomycetidae</taxon>
        <taxon>Agaricales</taxon>
        <taxon>Marasmiineae</taxon>
        <taxon>Marasmiaceae</taxon>
        <taxon>Moniliophthora</taxon>
    </lineage>
</organism>